<dbReference type="InterPro" id="IPR036291">
    <property type="entry name" value="NAD(P)-bd_dom_sf"/>
</dbReference>
<dbReference type="InterPro" id="IPR057326">
    <property type="entry name" value="KR_dom"/>
</dbReference>
<organism evidence="5 6">
    <name type="scientific">Saltatorellus ferox</name>
    <dbReference type="NCBI Taxonomy" id="2528018"/>
    <lineage>
        <taxon>Bacteria</taxon>
        <taxon>Pseudomonadati</taxon>
        <taxon>Planctomycetota</taxon>
        <taxon>Planctomycetia</taxon>
        <taxon>Planctomycetia incertae sedis</taxon>
        <taxon>Saltatorellus</taxon>
    </lineage>
</organism>
<dbReference type="EC" id="1.1.1.100" evidence="5"/>
<dbReference type="PRINTS" id="PR00081">
    <property type="entry name" value="GDHRDH"/>
</dbReference>
<dbReference type="Proteomes" id="UP000320390">
    <property type="component" value="Chromosome"/>
</dbReference>
<dbReference type="OrthoDB" id="286404at2"/>
<accession>A0A518EXV9</accession>
<protein>
    <submittedName>
        <fullName evidence="5">3-oxoacyl-[acyl-carrier-protein] reductase FabG</fullName>
        <ecNumber evidence="5">1.1.1.100</ecNumber>
    </submittedName>
</protein>
<dbReference type="GO" id="GO:0004316">
    <property type="term" value="F:3-oxoacyl-[acyl-carrier-protein] reductase (NADPH) activity"/>
    <property type="evidence" value="ECO:0007669"/>
    <property type="project" value="UniProtKB-EC"/>
</dbReference>
<keyword evidence="2 5" id="KW-0560">Oxidoreductase</keyword>
<keyword evidence="6" id="KW-1185">Reference proteome</keyword>
<dbReference type="PANTHER" id="PTHR24321">
    <property type="entry name" value="DEHYDROGENASES, SHORT CHAIN"/>
    <property type="match status" value="1"/>
</dbReference>
<reference evidence="5 6" key="1">
    <citation type="submission" date="2019-02" db="EMBL/GenBank/DDBJ databases">
        <title>Deep-cultivation of Planctomycetes and their phenomic and genomic characterization uncovers novel biology.</title>
        <authorList>
            <person name="Wiegand S."/>
            <person name="Jogler M."/>
            <person name="Boedeker C."/>
            <person name="Pinto D."/>
            <person name="Vollmers J."/>
            <person name="Rivas-Marin E."/>
            <person name="Kohn T."/>
            <person name="Peeters S.H."/>
            <person name="Heuer A."/>
            <person name="Rast P."/>
            <person name="Oberbeckmann S."/>
            <person name="Bunk B."/>
            <person name="Jeske O."/>
            <person name="Meyerdierks A."/>
            <person name="Storesund J.E."/>
            <person name="Kallscheuer N."/>
            <person name="Luecker S."/>
            <person name="Lage O.M."/>
            <person name="Pohl T."/>
            <person name="Merkel B.J."/>
            <person name="Hornburger P."/>
            <person name="Mueller R.-W."/>
            <person name="Bruemmer F."/>
            <person name="Labrenz M."/>
            <person name="Spormann A.M."/>
            <person name="Op den Camp H."/>
            <person name="Overmann J."/>
            <person name="Amann R."/>
            <person name="Jetten M.S.M."/>
            <person name="Mascher T."/>
            <person name="Medema M.H."/>
            <person name="Devos D.P."/>
            <person name="Kaster A.-K."/>
            <person name="Ovreas L."/>
            <person name="Rohde M."/>
            <person name="Galperin M.Y."/>
            <person name="Jogler C."/>
        </authorList>
    </citation>
    <scope>NUCLEOTIDE SEQUENCE [LARGE SCALE GENOMIC DNA]</scope>
    <source>
        <strain evidence="5 6">Poly30</strain>
    </source>
</reference>
<keyword evidence="3" id="KW-0520">NAD</keyword>
<dbReference type="InterPro" id="IPR002347">
    <property type="entry name" value="SDR_fam"/>
</dbReference>
<dbReference type="CDD" id="cd05233">
    <property type="entry name" value="SDR_c"/>
    <property type="match status" value="1"/>
</dbReference>
<feature type="domain" description="Ketoreductase" evidence="4">
    <location>
        <begin position="8"/>
        <end position="188"/>
    </location>
</feature>
<evidence type="ECO:0000313" key="5">
    <source>
        <dbReference type="EMBL" id="QDV08918.1"/>
    </source>
</evidence>
<dbReference type="SUPFAM" id="SSF51735">
    <property type="entry name" value="NAD(P)-binding Rossmann-fold domains"/>
    <property type="match status" value="1"/>
</dbReference>
<dbReference type="Gene3D" id="3.40.50.720">
    <property type="entry name" value="NAD(P)-binding Rossmann-like Domain"/>
    <property type="match status" value="1"/>
</dbReference>
<dbReference type="AlphaFoldDB" id="A0A518EXV9"/>
<dbReference type="SMART" id="SM00822">
    <property type="entry name" value="PKS_KR"/>
    <property type="match status" value="1"/>
</dbReference>
<evidence type="ECO:0000256" key="3">
    <source>
        <dbReference type="ARBA" id="ARBA00023027"/>
    </source>
</evidence>
<dbReference type="PANTHER" id="PTHR24321:SF8">
    <property type="entry name" value="ESTRADIOL 17-BETA-DEHYDROGENASE 8-RELATED"/>
    <property type="match status" value="1"/>
</dbReference>
<evidence type="ECO:0000256" key="1">
    <source>
        <dbReference type="ARBA" id="ARBA00006484"/>
    </source>
</evidence>
<dbReference type="EMBL" id="CP036434">
    <property type="protein sequence ID" value="QDV08918.1"/>
    <property type="molecule type" value="Genomic_DNA"/>
</dbReference>
<dbReference type="RefSeq" id="WP_145202399.1">
    <property type="nucleotide sequence ID" value="NZ_CP036434.1"/>
</dbReference>
<name>A0A518EXV9_9BACT</name>
<evidence type="ECO:0000259" key="4">
    <source>
        <dbReference type="SMART" id="SM00822"/>
    </source>
</evidence>
<evidence type="ECO:0000256" key="2">
    <source>
        <dbReference type="ARBA" id="ARBA00023002"/>
    </source>
</evidence>
<evidence type="ECO:0000313" key="6">
    <source>
        <dbReference type="Proteomes" id="UP000320390"/>
    </source>
</evidence>
<proteinExistence type="inferred from homology"/>
<gene>
    <name evidence="5" type="primary">fabG_9</name>
    <name evidence="5" type="ORF">Poly30_44730</name>
</gene>
<sequence length="280" mass="29927">MDLGLQGKTVFVTGASGGIGLAVAEVLAAEGANLVLQGHRQFEALRTWVGEQEWSGRALAVEADVTASESIEAAFERAVERFGPLHGCVVNAGIWPPEDTPLADMTEERLRRTLDVNLAGAVWTSRAFLRSIRQTGPSEVGAGASIVYTGSTAAKFGEKGHSDYSASKAALYGLMRSLKNEIVDIDPYGRVNVVDPGWTVTEMTEKNLDEPGVVERVVRTMAVKQLARAVDIANALVLLLSPTASRHVSGEILTVAGGMEGRVLWEAETVDASAVRERLR</sequence>
<comment type="similarity">
    <text evidence="1">Belongs to the short-chain dehydrogenases/reductases (SDR) family.</text>
</comment>
<dbReference type="FunFam" id="3.40.50.720:FF:000084">
    <property type="entry name" value="Short-chain dehydrogenase reductase"/>
    <property type="match status" value="1"/>
</dbReference>
<dbReference type="Pfam" id="PF13561">
    <property type="entry name" value="adh_short_C2"/>
    <property type="match status" value="1"/>
</dbReference>